<feature type="domain" description="Multidrug resistance protein MdtA-like alpha-helical hairpin" evidence="4">
    <location>
        <begin position="109"/>
        <end position="177"/>
    </location>
</feature>
<dbReference type="RefSeq" id="WP_246251478.1">
    <property type="nucleotide sequence ID" value="NZ_CP049250.1"/>
</dbReference>
<dbReference type="Gene3D" id="2.40.420.20">
    <property type="match status" value="1"/>
</dbReference>
<dbReference type="Pfam" id="PF25876">
    <property type="entry name" value="HH_MFP_RND"/>
    <property type="match status" value="1"/>
</dbReference>
<dbReference type="GO" id="GO:0005886">
    <property type="term" value="C:plasma membrane"/>
    <property type="evidence" value="ECO:0007669"/>
    <property type="project" value="TreeGrafter"/>
</dbReference>
<comment type="similarity">
    <text evidence="2">Belongs to the membrane fusion protein (MFP) (TC 8.A.1) family.</text>
</comment>
<dbReference type="Pfam" id="PF25944">
    <property type="entry name" value="Beta-barrel_RND"/>
    <property type="match status" value="1"/>
</dbReference>
<dbReference type="Gene3D" id="2.40.30.170">
    <property type="match status" value="1"/>
</dbReference>
<proteinExistence type="inferred from homology"/>
<evidence type="ECO:0000313" key="9">
    <source>
        <dbReference type="Proteomes" id="UP000519897"/>
    </source>
</evidence>
<comment type="subcellular location">
    <subcellularLocation>
        <location evidence="1">Cell envelope</location>
    </subcellularLocation>
</comment>
<keyword evidence="3" id="KW-0175">Coiled coil</keyword>
<dbReference type="NCBIfam" id="TIGR01730">
    <property type="entry name" value="RND_mfp"/>
    <property type="match status" value="1"/>
</dbReference>
<evidence type="ECO:0000259" key="4">
    <source>
        <dbReference type="Pfam" id="PF25876"/>
    </source>
</evidence>
<dbReference type="Pfam" id="PF25917">
    <property type="entry name" value="BSH_RND"/>
    <property type="match status" value="1"/>
</dbReference>
<dbReference type="SUPFAM" id="SSF111369">
    <property type="entry name" value="HlyD-like secretion proteins"/>
    <property type="match status" value="1"/>
</dbReference>
<dbReference type="InterPro" id="IPR058625">
    <property type="entry name" value="MdtA-like_BSH"/>
</dbReference>
<evidence type="ECO:0000259" key="5">
    <source>
        <dbReference type="Pfam" id="PF25917"/>
    </source>
</evidence>
<dbReference type="Proteomes" id="UP000519897">
    <property type="component" value="Unassembled WGS sequence"/>
</dbReference>
<accession>A0A7W6LJM4</accession>
<dbReference type="InterPro" id="IPR058627">
    <property type="entry name" value="MdtA-like_C"/>
</dbReference>
<gene>
    <name evidence="8" type="ORF">GGQ72_003886</name>
</gene>
<dbReference type="InterPro" id="IPR058624">
    <property type="entry name" value="MdtA-like_HH"/>
</dbReference>
<dbReference type="GO" id="GO:0030313">
    <property type="term" value="C:cell envelope"/>
    <property type="evidence" value="ECO:0007669"/>
    <property type="project" value="UniProtKB-SubCell"/>
</dbReference>
<keyword evidence="9" id="KW-1185">Reference proteome</keyword>
<dbReference type="PANTHER" id="PTHR30158">
    <property type="entry name" value="ACRA/E-RELATED COMPONENT OF DRUG EFFLUX TRANSPORTER"/>
    <property type="match status" value="1"/>
</dbReference>
<dbReference type="PROSITE" id="PS51257">
    <property type="entry name" value="PROKAR_LIPOPROTEIN"/>
    <property type="match status" value="1"/>
</dbReference>
<protein>
    <submittedName>
        <fullName evidence="8">Membrane fusion protein (Multidrug efflux system)</fullName>
    </submittedName>
</protein>
<dbReference type="InterPro" id="IPR058626">
    <property type="entry name" value="MdtA-like_b-barrel"/>
</dbReference>
<dbReference type="EMBL" id="JACIEC010000007">
    <property type="protein sequence ID" value="MBB4145322.1"/>
    <property type="molecule type" value="Genomic_DNA"/>
</dbReference>
<feature type="coiled-coil region" evidence="3">
    <location>
        <begin position="109"/>
        <end position="173"/>
    </location>
</feature>
<evidence type="ECO:0000259" key="7">
    <source>
        <dbReference type="Pfam" id="PF25967"/>
    </source>
</evidence>
<feature type="domain" description="Multidrug resistance protein MdtA-like barrel-sandwich hybrid" evidence="5">
    <location>
        <begin position="69"/>
        <end position="208"/>
    </location>
</feature>
<dbReference type="AlphaFoldDB" id="A0A7W6LJM4"/>
<dbReference type="GO" id="GO:0015562">
    <property type="term" value="F:efflux transmembrane transporter activity"/>
    <property type="evidence" value="ECO:0007669"/>
    <property type="project" value="InterPro"/>
</dbReference>
<dbReference type="GO" id="GO:0046677">
    <property type="term" value="P:response to antibiotic"/>
    <property type="evidence" value="ECO:0007669"/>
    <property type="project" value="TreeGrafter"/>
</dbReference>
<dbReference type="InterPro" id="IPR006143">
    <property type="entry name" value="RND_pump_MFP"/>
</dbReference>
<dbReference type="Gene3D" id="2.40.50.100">
    <property type="match status" value="1"/>
</dbReference>
<evidence type="ECO:0000259" key="6">
    <source>
        <dbReference type="Pfam" id="PF25944"/>
    </source>
</evidence>
<reference evidence="8 9" key="1">
    <citation type="submission" date="2020-08" db="EMBL/GenBank/DDBJ databases">
        <title>Genomic Encyclopedia of Type Strains, Phase IV (KMG-IV): sequencing the most valuable type-strain genomes for metagenomic binning, comparative biology and taxonomic classification.</title>
        <authorList>
            <person name="Goeker M."/>
        </authorList>
    </citation>
    <scope>NUCLEOTIDE SEQUENCE [LARGE SCALE GENOMIC DNA]</scope>
    <source>
        <strain evidence="8 9">DSM 29514</strain>
    </source>
</reference>
<feature type="domain" description="Multidrug resistance protein MdtA-like beta-barrel" evidence="6">
    <location>
        <begin position="214"/>
        <end position="302"/>
    </location>
</feature>
<feature type="domain" description="Multidrug resistance protein MdtA-like C-terminal permuted SH3" evidence="7">
    <location>
        <begin position="308"/>
        <end position="367"/>
    </location>
</feature>
<sequence>MNTRRYVLPLMLSLALVGCSEQGNQKAGANQAAGGGQQRPPSKVSVVTMKQAEQPVTRVLPGRAVAFQTAEIRPRVNGMIEQIKFKEGSTVKAGDVLYKIDDDTYAASLEEAKAALAKAEASVPSAQANLNRYERLVNSGATQIEYENARVTLLQAQADVAQAKAALQSAQINLGYTEIKAPFDGVTTISTVSIGNIVTANQTTALTTLRRIDPIYVDLTDSSANLLELRSAIAAGRLKGSPTEADITLTLEDGTKYDKTGKLDMAEMAVSETTGTYQIRAVFDNPNNLILPGTYLRATVIVGYENGFLIPQRAANRNANGSLTAKFVTAENKVETRTFDNTQLSGTNWLVTSNIKDGDKLIVDGFQWIAEGAVVAPVDAKLDENGFVVEQAAAQPPAASPAKP</sequence>
<evidence type="ECO:0000256" key="3">
    <source>
        <dbReference type="SAM" id="Coils"/>
    </source>
</evidence>
<name>A0A7W6LJM4_9HYPH</name>
<evidence type="ECO:0000313" key="8">
    <source>
        <dbReference type="EMBL" id="MBB4145322.1"/>
    </source>
</evidence>
<dbReference type="PANTHER" id="PTHR30158:SF3">
    <property type="entry name" value="MULTIDRUG EFFLUX PUMP SUBUNIT ACRA-RELATED"/>
    <property type="match status" value="1"/>
</dbReference>
<organism evidence="8 9">
    <name type="scientific">Rhizobium rhizoryzae</name>
    <dbReference type="NCBI Taxonomy" id="451876"/>
    <lineage>
        <taxon>Bacteria</taxon>
        <taxon>Pseudomonadati</taxon>
        <taxon>Pseudomonadota</taxon>
        <taxon>Alphaproteobacteria</taxon>
        <taxon>Hyphomicrobiales</taxon>
        <taxon>Rhizobiaceae</taxon>
        <taxon>Rhizobium/Agrobacterium group</taxon>
        <taxon>Rhizobium</taxon>
    </lineage>
</organism>
<evidence type="ECO:0000256" key="1">
    <source>
        <dbReference type="ARBA" id="ARBA00004196"/>
    </source>
</evidence>
<comment type="caution">
    <text evidence="8">The sequence shown here is derived from an EMBL/GenBank/DDBJ whole genome shotgun (WGS) entry which is preliminary data.</text>
</comment>
<evidence type="ECO:0000256" key="2">
    <source>
        <dbReference type="ARBA" id="ARBA00009477"/>
    </source>
</evidence>
<dbReference type="Gene3D" id="1.10.287.470">
    <property type="entry name" value="Helix hairpin bin"/>
    <property type="match status" value="1"/>
</dbReference>
<dbReference type="Pfam" id="PF25967">
    <property type="entry name" value="RND-MFP_C"/>
    <property type="match status" value="1"/>
</dbReference>